<dbReference type="SUPFAM" id="SSF55920">
    <property type="entry name" value="Creatinase/aminopeptidase"/>
    <property type="match status" value="1"/>
</dbReference>
<keyword evidence="7 8" id="KW-0378">Hydrolase</keyword>
<evidence type="ECO:0000256" key="2">
    <source>
        <dbReference type="ARBA" id="ARBA00001936"/>
    </source>
</evidence>
<dbReference type="NCBIfam" id="TIGR00501">
    <property type="entry name" value="met_pdase_II"/>
    <property type="match status" value="1"/>
</dbReference>
<dbReference type="GO" id="GO:0006508">
    <property type="term" value="P:proteolysis"/>
    <property type="evidence" value="ECO:0007669"/>
    <property type="project" value="UniProtKB-KW"/>
</dbReference>
<comment type="similarity">
    <text evidence="8">Belongs to the peptidase M24A family. Methionine aminopeptidase eukaryotic type 2 subfamily.</text>
</comment>
<feature type="binding site" evidence="8">
    <location>
        <position position="262"/>
    </location>
    <ligand>
        <name>substrate</name>
    </ligand>
</feature>
<dbReference type="InterPro" id="IPR036388">
    <property type="entry name" value="WH-like_DNA-bd_sf"/>
</dbReference>
<dbReference type="InterPro" id="IPR036005">
    <property type="entry name" value="Creatinase/aminopeptidase-like"/>
</dbReference>
<feature type="binding site" evidence="8">
    <location>
        <position position="382"/>
    </location>
    <ligand>
        <name>a divalent metal cation</name>
        <dbReference type="ChEBI" id="CHEBI:60240"/>
        <label>2</label>
        <note>catalytic</note>
    </ligand>
</feature>
<dbReference type="InterPro" id="IPR000994">
    <property type="entry name" value="Pept_M24"/>
</dbReference>
<evidence type="ECO:0000259" key="11">
    <source>
        <dbReference type="Pfam" id="PF00557"/>
    </source>
</evidence>
<evidence type="ECO:0000256" key="7">
    <source>
        <dbReference type="ARBA" id="ARBA00022801"/>
    </source>
</evidence>
<dbReference type="PANTHER" id="PTHR45777">
    <property type="entry name" value="METHIONINE AMINOPEPTIDASE 2"/>
    <property type="match status" value="1"/>
</dbReference>
<evidence type="ECO:0000256" key="5">
    <source>
        <dbReference type="ARBA" id="ARBA00022670"/>
    </source>
</evidence>
<dbReference type="AlphaFoldDB" id="A0AAV8A108"/>
<dbReference type="InterPro" id="IPR002468">
    <property type="entry name" value="Pept_M24A_MAP2"/>
</dbReference>
<dbReference type="InterPro" id="IPR001714">
    <property type="entry name" value="Pept_M24_MAP"/>
</dbReference>
<evidence type="ECO:0000256" key="9">
    <source>
        <dbReference type="RuleBase" id="RU003653"/>
    </source>
</evidence>
<evidence type="ECO:0000313" key="12">
    <source>
        <dbReference type="EMBL" id="KAJ3446417.1"/>
    </source>
</evidence>
<dbReference type="EC" id="3.4.11.18" evidence="8"/>
<evidence type="ECO:0000256" key="6">
    <source>
        <dbReference type="ARBA" id="ARBA00022723"/>
    </source>
</evidence>
<comment type="cofactor">
    <cofactor evidence="2">
        <name>Mn(2+)</name>
        <dbReference type="ChEBI" id="CHEBI:29035"/>
    </cofactor>
</comment>
<dbReference type="GO" id="GO:0046872">
    <property type="term" value="F:metal ion binding"/>
    <property type="evidence" value="ECO:0007669"/>
    <property type="project" value="UniProtKB-UniRule"/>
</dbReference>
<feature type="binding site" evidence="8">
    <location>
        <position position="185"/>
    </location>
    <ligand>
        <name>a divalent metal cation</name>
        <dbReference type="ChEBI" id="CHEBI:60240"/>
        <label>2</label>
        <note>catalytic</note>
    </ligand>
</feature>
<feature type="domain" description="Peptidase M24" evidence="11">
    <location>
        <begin position="91"/>
        <end position="293"/>
    </location>
</feature>
<keyword evidence="4 8" id="KW-0031">Aminopeptidase</keyword>
<dbReference type="CDD" id="cd01088">
    <property type="entry name" value="MetAP2"/>
    <property type="match status" value="1"/>
</dbReference>
<sequence>MNQKQQNSTPKKSQQNNSISQTLSENENSNETQKEQTLKPKETINTLFPEENFPEGKTIQYVLTKTEEKRSSNDIDLEQKETQFFEEKLKNLRKAAEVHRQVRKFANTLIKPGSKLLDICDQVEDYARFFIEEDGLKAGLAFPFGCSINNIAAHYTSNPGDETILEESDVLKIDFGTHVNGYIIDSAYTIAFNPKYDTLLNASKEATYSAIKLSGIDSRLLEIGDEIEEIITSYEIELDNKVYPLTPIFNLCGHSLDQYLIHSGTSILPCNYGPNLKMEEGKMYAIETFASTGKGFAKKKGECSHYMLKPNAKKFLVTRKSSKAFLQFLENEFGTLAFCNRWLKRLGRNETKKDLKRLSRSGVLGKFPPLGDIKGSYVSQHEHTIILRSKCTEILSWGEDY</sequence>
<dbReference type="Gene3D" id="1.10.10.10">
    <property type="entry name" value="Winged helix-like DNA-binding domain superfamily/Winged helix DNA-binding domain"/>
    <property type="match status" value="1"/>
</dbReference>
<keyword evidence="6 8" id="KW-0479">Metal-binding</keyword>
<dbReference type="Pfam" id="PF00557">
    <property type="entry name" value="Peptidase_M24"/>
    <property type="match status" value="1"/>
</dbReference>
<dbReference type="PROSITE" id="PS01202">
    <property type="entry name" value="MAP_2"/>
    <property type="match status" value="1"/>
</dbReference>
<feature type="binding site" evidence="8">
    <location>
        <position position="254"/>
    </location>
    <ligand>
        <name>a divalent metal cation</name>
        <dbReference type="ChEBI" id="CHEBI:60240"/>
        <label>2</label>
        <note>catalytic</note>
    </ligand>
</feature>
<feature type="compositionally biased region" description="Polar residues" evidence="10">
    <location>
        <begin position="1"/>
        <end position="31"/>
    </location>
</feature>
<dbReference type="Proteomes" id="UP001146793">
    <property type="component" value="Unassembled WGS sequence"/>
</dbReference>
<proteinExistence type="inferred from homology"/>
<dbReference type="PRINTS" id="PR00599">
    <property type="entry name" value="MAPEPTIDASE"/>
</dbReference>
<evidence type="ECO:0000256" key="4">
    <source>
        <dbReference type="ARBA" id="ARBA00022438"/>
    </source>
</evidence>
<comment type="catalytic activity">
    <reaction evidence="1 8 9">
        <text>Release of N-terminal amino acids, preferentially methionine, from peptides and arylamides.</text>
        <dbReference type="EC" id="3.4.11.18"/>
    </reaction>
</comment>
<dbReference type="InterPro" id="IPR050247">
    <property type="entry name" value="Met_Aminopeptidase_Type2"/>
</dbReference>
<dbReference type="PANTHER" id="PTHR45777:SF2">
    <property type="entry name" value="METHIONINE AMINOPEPTIDASE 2"/>
    <property type="match status" value="1"/>
</dbReference>
<dbReference type="SUPFAM" id="SSF46785">
    <property type="entry name" value="Winged helix' DNA-binding domain"/>
    <property type="match status" value="1"/>
</dbReference>
<accession>A0AAV8A108</accession>
<reference evidence="12" key="1">
    <citation type="submission" date="2022-08" db="EMBL/GenBank/DDBJ databases">
        <title>Novel sulphate-reducing endosymbionts in the free-living metamonad Anaeramoeba.</title>
        <authorList>
            <person name="Jerlstrom-Hultqvist J."/>
            <person name="Cepicka I."/>
            <person name="Gallot-Lavallee L."/>
            <person name="Salas-Leiva D."/>
            <person name="Curtis B.A."/>
            <person name="Zahonova K."/>
            <person name="Pipaliya S."/>
            <person name="Dacks J."/>
            <person name="Roger A.J."/>
        </authorList>
    </citation>
    <scope>NUCLEOTIDE SEQUENCE</scope>
    <source>
        <strain evidence="12">Busselton2</strain>
    </source>
</reference>
<evidence type="ECO:0000256" key="8">
    <source>
        <dbReference type="HAMAP-Rule" id="MF_03175"/>
    </source>
</evidence>
<dbReference type="GO" id="GO:0004239">
    <property type="term" value="F:initiator methionyl aminopeptidase activity"/>
    <property type="evidence" value="ECO:0007669"/>
    <property type="project" value="UniProtKB-UniRule"/>
</dbReference>
<evidence type="ECO:0000256" key="3">
    <source>
        <dbReference type="ARBA" id="ARBA00001954"/>
    </source>
</evidence>
<dbReference type="GO" id="GO:0005737">
    <property type="term" value="C:cytoplasm"/>
    <property type="evidence" value="ECO:0007669"/>
    <property type="project" value="UniProtKB-SubCell"/>
</dbReference>
<comment type="subcellular location">
    <subcellularLocation>
        <location evidence="8">Cytoplasm</location>
    </subcellularLocation>
</comment>
<gene>
    <name evidence="12" type="ORF">M0812_08225</name>
</gene>
<protein>
    <recommendedName>
        <fullName evidence="8">Methionine aminopeptidase 2</fullName>
        <shortName evidence="8">MAP 2</shortName>
        <shortName evidence="8">MetAP 2</shortName>
        <ecNumber evidence="8">3.4.11.18</ecNumber>
    </recommendedName>
    <alternativeName>
        <fullName evidence="8">Peptidase M</fullName>
    </alternativeName>
</protein>
<feature type="binding site" evidence="8">
    <location>
        <position position="185"/>
    </location>
    <ligand>
        <name>a divalent metal cation</name>
        <dbReference type="ChEBI" id="CHEBI:60240"/>
        <label>1</label>
    </ligand>
</feature>
<evidence type="ECO:0000256" key="1">
    <source>
        <dbReference type="ARBA" id="ARBA00000294"/>
    </source>
</evidence>
<feature type="binding site" evidence="8">
    <location>
        <position position="287"/>
    </location>
    <ligand>
        <name>a divalent metal cation</name>
        <dbReference type="ChEBI" id="CHEBI:60240"/>
        <label>2</label>
        <note>catalytic</note>
    </ligand>
</feature>
<comment type="cofactor">
    <cofactor evidence="8">
        <name>Co(2+)</name>
        <dbReference type="ChEBI" id="CHEBI:48828"/>
    </cofactor>
    <cofactor evidence="8">
        <name>Zn(2+)</name>
        <dbReference type="ChEBI" id="CHEBI:29105"/>
    </cofactor>
    <cofactor evidence="8">
        <name>Mn(2+)</name>
        <dbReference type="ChEBI" id="CHEBI:29035"/>
    </cofactor>
    <cofactor evidence="8">
        <name>Fe(2+)</name>
        <dbReference type="ChEBI" id="CHEBI:29033"/>
    </cofactor>
    <text evidence="8">Binds 2 divalent metal cations per subunit. Has a high-affinity and a low affinity metal-binding site. The true nature of the physiological cofactor is under debate. The enzyme is active with cobalt, zinc, manganese or divalent iron ions. Most likely, methionine aminopeptidases function as mononuclear Fe(2+)-metalloproteases under physiological conditions, and the catalytically relevant metal-binding site has been assigned to the histidine-containing high-affinity site.</text>
</comment>
<evidence type="ECO:0000256" key="10">
    <source>
        <dbReference type="SAM" id="MobiDB-lite"/>
    </source>
</evidence>
<keyword evidence="5 8" id="KW-0645">Protease</keyword>
<dbReference type="EMBL" id="JANTQA010000020">
    <property type="protein sequence ID" value="KAJ3446417.1"/>
    <property type="molecule type" value="Genomic_DNA"/>
</dbReference>
<feature type="compositionally biased region" description="Basic and acidic residues" evidence="10">
    <location>
        <begin position="32"/>
        <end position="42"/>
    </location>
</feature>
<dbReference type="Gene3D" id="3.90.230.10">
    <property type="entry name" value="Creatinase/methionine aminopeptidase superfamily"/>
    <property type="match status" value="1"/>
</dbReference>
<dbReference type="GO" id="GO:0070006">
    <property type="term" value="F:metalloaminopeptidase activity"/>
    <property type="evidence" value="ECO:0007669"/>
    <property type="project" value="UniProtKB-UniRule"/>
</dbReference>
<comment type="function">
    <text evidence="8 9">Cotranslationally removes the N-terminal methionine from nascent proteins. The N-terminal methionine is often cleaved when the second residue in the primary sequence is small and uncharged (Met-Ala-, Cys, Gly, Pro, Ser, Thr, or Val).</text>
</comment>
<feature type="binding site" evidence="8">
    <location>
        <position position="382"/>
    </location>
    <ligand>
        <name>a divalent metal cation</name>
        <dbReference type="ChEBI" id="CHEBI:60240"/>
        <label>1</label>
    </ligand>
</feature>
<organism evidence="12 13">
    <name type="scientific">Anaeramoeba flamelloides</name>
    <dbReference type="NCBI Taxonomy" id="1746091"/>
    <lineage>
        <taxon>Eukaryota</taxon>
        <taxon>Metamonada</taxon>
        <taxon>Anaeramoebidae</taxon>
        <taxon>Anaeramoeba</taxon>
    </lineage>
</organism>
<keyword evidence="8" id="KW-0963">Cytoplasm</keyword>
<name>A0AAV8A108_9EUKA</name>
<comment type="caution">
    <text evidence="12">The sequence shown here is derived from an EMBL/GenBank/DDBJ whole genome shotgun (WGS) entry which is preliminary data.</text>
</comment>
<dbReference type="InterPro" id="IPR018349">
    <property type="entry name" value="Pept_M24A_MAP2_BS"/>
</dbReference>
<dbReference type="HAMAP" id="MF_03175">
    <property type="entry name" value="MetAP_2_euk"/>
    <property type="match status" value="1"/>
</dbReference>
<comment type="cofactor">
    <cofactor evidence="3">
        <name>Fe(2+)</name>
        <dbReference type="ChEBI" id="CHEBI:29033"/>
    </cofactor>
</comment>
<feature type="region of interest" description="Disordered" evidence="10">
    <location>
        <begin position="1"/>
        <end position="50"/>
    </location>
</feature>
<dbReference type="InterPro" id="IPR036390">
    <property type="entry name" value="WH_DNA-bd_sf"/>
</dbReference>
<feature type="binding site" evidence="8">
    <location>
        <position position="174"/>
    </location>
    <ligand>
        <name>a divalent metal cation</name>
        <dbReference type="ChEBI" id="CHEBI:60240"/>
        <label>1</label>
    </ligand>
</feature>
<feature type="binding site" evidence="8">
    <location>
        <position position="154"/>
    </location>
    <ligand>
        <name>substrate</name>
    </ligand>
</feature>
<evidence type="ECO:0000313" key="13">
    <source>
        <dbReference type="Proteomes" id="UP001146793"/>
    </source>
</evidence>